<feature type="transmembrane region" description="Helical" evidence="1">
    <location>
        <begin position="120"/>
        <end position="141"/>
    </location>
</feature>
<keyword evidence="3" id="KW-1185">Reference proteome</keyword>
<reference evidence="2 3" key="1">
    <citation type="submission" date="2021-04" db="EMBL/GenBank/DDBJ databases">
        <title>Genome analysis of Polyangium sp.</title>
        <authorList>
            <person name="Li Y."/>
            <person name="Wang J."/>
        </authorList>
    </citation>
    <scope>NUCLEOTIDE SEQUENCE [LARGE SCALE GENOMIC DNA]</scope>
    <source>
        <strain evidence="2 3">SDU14</strain>
    </source>
</reference>
<keyword evidence="1" id="KW-0812">Transmembrane</keyword>
<proteinExistence type="predicted"/>
<comment type="caution">
    <text evidence="2">The sequence shown here is derived from an EMBL/GenBank/DDBJ whole genome shotgun (WGS) entry which is preliminary data.</text>
</comment>
<name>A0A9X4AZ99_9BACT</name>
<gene>
    <name evidence="2" type="ORF">KEG57_46305</name>
</gene>
<dbReference type="AlphaFoldDB" id="A0A9X4AZ99"/>
<feature type="transmembrane region" description="Helical" evidence="1">
    <location>
        <begin position="20"/>
        <end position="46"/>
    </location>
</feature>
<keyword evidence="1" id="KW-1133">Transmembrane helix</keyword>
<feature type="transmembrane region" description="Helical" evidence="1">
    <location>
        <begin position="182"/>
        <end position="199"/>
    </location>
</feature>
<protein>
    <submittedName>
        <fullName evidence="2">Uncharacterized protein</fullName>
    </submittedName>
</protein>
<evidence type="ECO:0000313" key="3">
    <source>
        <dbReference type="Proteomes" id="UP001151081"/>
    </source>
</evidence>
<keyword evidence="1" id="KW-0472">Membrane</keyword>
<dbReference type="Proteomes" id="UP001151081">
    <property type="component" value="Unassembled WGS sequence"/>
</dbReference>
<accession>A0A9X4AZ99</accession>
<dbReference type="RefSeq" id="WP_272423635.1">
    <property type="nucleotide sequence ID" value="NZ_JAGTJJ010000062.1"/>
</dbReference>
<evidence type="ECO:0000256" key="1">
    <source>
        <dbReference type="SAM" id="Phobius"/>
    </source>
</evidence>
<organism evidence="2 3">
    <name type="scientific">Polyangium jinanense</name>
    <dbReference type="NCBI Taxonomy" id="2829994"/>
    <lineage>
        <taxon>Bacteria</taxon>
        <taxon>Pseudomonadati</taxon>
        <taxon>Myxococcota</taxon>
        <taxon>Polyangia</taxon>
        <taxon>Polyangiales</taxon>
        <taxon>Polyangiaceae</taxon>
        <taxon>Polyangium</taxon>
    </lineage>
</organism>
<feature type="transmembrane region" description="Helical" evidence="1">
    <location>
        <begin position="66"/>
        <end position="86"/>
    </location>
</feature>
<evidence type="ECO:0000313" key="2">
    <source>
        <dbReference type="EMBL" id="MDC3987967.1"/>
    </source>
</evidence>
<sequence length="210" mass="22498">MSEGPGNDVLATRRPYLATAFVLIMGSRIVGAALSPVLFAHAPLALLALSPVPAHLVLVAGVSSPIAYWAVAWPICAGQCLLAYLFGRSEGTRALRWLVARGVASEGRVERLMKPVRMSAPLLVLAIPGPIASTLAGAFAAPARLLVPAIVVSQTLWVGFCRFFGEALLHWIAALREQVVEHALPLTIVTVAIAAWVHFRKKWAKRAERS</sequence>
<dbReference type="EMBL" id="JAGTJJ010000062">
    <property type="protein sequence ID" value="MDC3987967.1"/>
    <property type="molecule type" value="Genomic_DNA"/>
</dbReference>